<dbReference type="Proteomes" id="UP001147782">
    <property type="component" value="Unassembled WGS sequence"/>
</dbReference>
<organism evidence="2 3">
    <name type="scientific">Penicillium cataractarum</name>
    <dbReference type="NCBI Taxonomy" id="2100454"/>
    <lineage>
        <taxon>Eukaryota</taxon>
        <taxon>Fungi</taxon>
        <taxon>Dikarya</taxon>
        <taxon>Ascomycota</taxon>
        <taxon>Pezizomycotina</taxon>
        <taxon>Eurotiomycetes</taxon>
        <taxon>Eurotiomycetidae</taxon>
        <taxon>Eurotiales</taxon>
        <taxon>Aspergillaceae</taxon>
        <taxon>Penicillium</taxon>
    </lineage>
</organism>
<gene>
    <name evidence="2" type="ORF">N7496_012303</name>
</gene>
<proteinExistence type="predicted"/>
<name>A0A9W9UUD6_9EURO</name>
<protein>
    <submittedName>
        <fullName evidence="2">Alpha/beta-hydrolase</fullName>
    </submittedName>
</protein>
<feature type="domain" description="AB hydrolase-1" evidence="1">
    <location>
        <begin position="39"/>
        <end position="286"/>
    </location>
</feature>
<dbReference type="PANTHER" id="PTHR43798:SF33">
    <property type="entry name" value="HYDROLASE, PUTATIVE (AFU_ORTHOLOGUE AFUA_2G14860)-RELATED"/>
    <property type="match status" value="1"/>
</dbReference>
<dbReference type="PRINTS" id="PR00111">
    <property type="entry name" value="ABHYDROLASE"/>
</dbReference>
<dbReference type="Gene3D" id="3.40.50.1820">
    <property type="entry name" value="alpha/beta hydrolase"/>
    <property type="match status" value="1"/>
</dbReference>
<dbReference type="OrthoDB" id="8119704at2759"/>
<dbReference type="InterPro" id="IPR050266">
    <property type="entry name" value="AB_hydrolase_sf"/>
</dbReference>
<dbReference type="SUPFAM" id="SSF53474">
    <property type="entry name" value="alpha/beta-Hydrolases"/>
    <property type="match status" value="1"/>
</dbReference>
<dbReference type="GO" id="GO:0016020">
    <property type="term" value="C:membrane"/>
    <property type="evidence" value="ECO:0007669"/>
    <property type="project" value="TreeGrafter"/>
</dbReference>
<reference evidence="2" key="1">
    <citation type="submission" date="2022-11" db="EMBL/GenBank/DDBJ databases">
        <authorList>
            <person name="Petersen C."/>
        </authorList>
    </citation>
    <scope>NUCLEOTIDE SEQUENCE</scope>
    <source>
        <strain evidence="2">IBT 29864</strain>
    </source>
</reference>
<dbReference type="PANTHER" id="PTHR43798">
    <property type="entry name" value="MONOACYLGLYCEROL LIPASE"/>
    <property type="match status" value="1"/>
</dbReference>
<accession>A0A9W9UUD6</accession>
<dbReference type="RefSeq" id="XP_056549114.1">
    <property type="nucleotide sequence ID" value="XM_056705216.1"/>
</dbReference>
<dbReference type="EMBL" id="JAPZBS010000010">
    <property type="protein sequence ID" value="KAJ5355091.1"/>
    <property type="molecule type" value="Genomic_DNA"/>
</dbReference>
<evidence type="ECO:0000259" key="1">
    <source>
        <dbReference type="Pfam" id="PF00561"/>
    </source>
</evidence>
<reference evidence="2" key="2">
    <citation type="journal article" date="2023" name="IMA Fungus">
        <title>Comparative genomic study of the Penicillium genus elucidates a diverse pangenome and 15 lateral gene transfer events.</title>
        <authorList>
            <person name="Petersen C."/>
            <person name="Sorensen T."/>
            <person name="Nielsen M.R."/>
            <person name="Sondergaard T.E."/>
            <person name="Sorensen J.L."/>
            <person name="Fitzpatrick D.A."/>
            <person name="Frisvad J.C."/>
            <person name="Nielsen K.L."/>
        </authorList>
    </citation>
    <scope>NUCLEOTIDE SEQUENCE</scope>
    <source>
        <strain evidence="2">IBT 29864</strain>
    </source>
</reference>
<dbReference type="GeneID" id="81444395"/>
<comment type="caution">
    <text evidence="2">The sequence shown here is derived from an EMBL/GenBank/DDBJ whole genome shotgun (WGS) entry which is preliminary data.</text>
</comment>
<evidence type="ECO:0000313" key="3">
    <source>
        <dbReference type="Proteomes" id="UP001147782"/>
    </source>
</evidence>
<dbReference type="AlphaFoldDB" id="A0A9W9UUD6"/>
<keyword evidence="3" id="KW-1185">Reference proteome</keyword>
<dbReference type="GO" id="GO:0072330">
    <property type="term" value="P:monocarboxylic acid biosynthetic process"/>
    <property type="evidence" value="ECO:0007669"/>
    <property type="project" value="UniProtKB-ARBA"/>
</dbReference>
<dbReference type="Pfam" id="PF00561">
    <property type="entry name" value="Abhydrolase_1"/>
    <property type="match status" value="1"/>
</dbReference>
<sequence>MTSTLSFPQTPTIKTYHQPSPTGQIYILDSSPSNPHALPTLLLIHGNSSCTRIWHPLLTTTPLTRTHRILALDLPGHGNSENASTPEETYTMQGYAECILTILADLGISQVSVLGWSLGGHIAIEMLSLIRSNPTPKLKVNGIMLVGTPPSHTPDQVMLAFSKTPPSPALPLASKDTLTAEEVRIYATATSGPPYESWQIDAVGRTEGVARANMFTSFAAGQGVDQVGVVEAEALRGGDGVVFAVVNGTADPFINLDYLDGLGWGRLVGGECVRMEGLGHAPFWEDSERFFPYLVEFLGGV</sequence>
<dbReference type="InterPro" id="IPR029058">
    <property type="entry name" value="AB_hydrolase_fold"/>
</dbReference>
<dbReference type="InterPro" id="IPR000073">
    <property type="entry name" value="AB_hydrolase_1"/>
</dbReference>
<dbReference type="GO" id="GO:0017000">
    <property type="term" value="P:antibiotic biosynthetic process"/>
    <property type="evidence" value="ECO:0007669"/>
    <property type="project" value="UniProtKB-ARBA"/>
</dbReference>
<evidence type="ECO:0000313" key="2">
    <source>
        <dbReference type="EMBL" id="KAJ5355091.1"/>
    </source>
</evidence>